<feature type="region of interest" description="Disordered" evidence="7">
    <location>
        <begin position="1"/>
        <end position="31"/>
    </location>
</feature>
<evidence type="ECO:0000256" key="7">
    <source>
        <dbReference type="SAM" id="MobiDB-lite"/>
    </source>
</evidence>
<dbReference type="InterPro" id="IPR051156">
    <property type="entry name" value="Mito/Outer_Membr_Metalloprot"/>
</dbReference>
<evidence type="ECO:0000256" key="3">
    <source>
        <dbReference type="ARBA" id="ARBA00022801"/>
    </source>
</evidence>
<dbReference type="EC" id="3.4.24.-" evidence="9"/>
<feature type="domain" description="Peptidase M48" evidence="8">
    <location>
        <begin position="118"/>
        <end position="284"/>
    </location>
</feature>
<evidence type="ECO:0000313" key="9">
    <source>
        <dbReference type="EMBL" id="AJG19860.1"/>
    </source>
</evidence>
<dbReference type="AlphaFoldDB" id="A0A0C4YA74"/>
<dbReference type="PANTHER" id="PTHR22726:SF8">
    <property type="entry name" value="METALLOPROTEASE YCAL"/>
    <property type="match status" value="1"/>
</dbReference>
<evidence type="ECO:0000256" key="5">
    <source>
        <dbReference type="ARBA" id="ARBA00023049"/>
    </source>
</evidence>
<gene>
    <name evidence="9" type="ORF">RR42_m2468</name>
</gene>
<feature type="compositionally biased region" description="Basic and acidic residues" evidence="7">
    <location>
        <begin position="273"/>
        <end position="289"/>
    </location>
</feature>
<comment type="similarity">
    <text evidence="6">Belongs to the peptidase M48 family.</text>
</comment>
<dbReference type="InterPro" id="IPR001915">
    <property type="entry name" value="Peptidase_M48"/>
</dbReference>
<dbReference type="MEROPS" id="M48.022"/>
<dbReference type="EMBL" id="CP010536">
    <property type="protein sequence ID" value="AJG19860.1"/>
    <property type="molecule type" value="Genomic_DNA"/>
</dbReference>
<keyword evidence="4 6" id="KW-0862">Zinc</keyword>
<dbReference type="Pfam" id="PF01435">
    <property type="entry name" value="Peptidase_M48"/>
    <property type="match status" value="1"/>
</dbReference>
<name>A0A0C4YA74_9BURK</name>
<dbReference type="PANTHER" id="PTHR22726">
    <property type="entry name" value="METALLOENDOPEPTIDASE OMA1"/>
    <property type="match status" value="1"/>
</dbReference>
<keyword evidence="5 6" id="KW-0482">Metalloprotease</keyword>
<keyword evidence="2" id="KW-0479">Metal-binding</keyword>
<accession>A0A0C4YA74</accession>
<reference evidence="9 10" key="1">
    <citation type="journal article" date="2015" name="Genome Announc.">
        <title>Complete Genome Sequence of Cupriavidus basilensis 4G11, Isolated from the Oak Ridge Field Research Center Site.</title>
        <authorList>
            <person name="Ray J."/>
            <person name="Waters R.J."/>
            <person name="Skerker J.M."/>
            <person name="Kuehl J.V."/>
            <person name="Price M.N."/>
            <person name="Huang J."/>
            <person name="Chakraborty R."/>
            <person name="Arkin A.P."/>
            <person name="Deutschbauer A."/>
        </authorList>
    </citation>
    <scope>NUCLEOTIDE SEQUENCE [LARGE SCALE GENOMIC DNA]</scope>
    <source>
        <strain evidence="9">4G11</strain>
    </source>
</reference>
<dbReference type="GO" id="GO:0004222">
    <property type="term" value="F:metalloendopeptidase activity"/>
    <property type="evidence" value="ECO:0007669"/>
    <property type="project" value="InterPro"/>
</dbReference>
<evidence type="ECO:0000256" key="2">
    <source>
        <dbReference type="ARBA" id="ARBA00022723"/>
    </source>
</evidence>
<dbReference type="Proteomes" id="UP000031843">
    <property type="component" value="Chromosome main"/>
</dbReference>
<dbReference type="GO" id="GO:0016020">
    <property type="term" value="C:membrane"/>
    <property type="evidence" value="ECO:0007669"/>
    <property type="project" value="TreeGrafter"/>
</dbReference>
<dbReference type="KEGG" id="cbw:RR42_m2468"/>
<organism evidence="9 10">
    <name type="scientific">Cupriavidus basilensis</name>
    <dbReference type="NCBI Taxonomy" id="68895"/>
    <lineage>
        <taxon>Bacteria</taxon>
        <taxon>Pseudomonadati</taxon>
        <taxon>Pseudomonadota</taxon>
        <taxon>Betaproteobacteria</taxon>
        <taxon>Burkholderiales</taxon>
        <taxon>Burkholderiaceae</taxon>
        <taxon>Cupriavidus</taxon>
    </lineage>
</organism>
<proteinExistence type="inferred from homology"/>
<keyword evidence="1 6" id="KW-0645">Protease</keyword>
<dbReference type="Gene3D" id="3.30.2010.10">
    <property type="entry name" value="Metalloproteases ('zincins'), catalytic domain"/>
    <property type="match status" value="1"/>
</dbReference>
<keyword evidence="10" id="KW-1185">Reference proteome</keyword>
<protein>
    <submittedName>
        <fullName evidence="9">Putative metalloprotease yggG</fullName>
        <ecNumber evidence="9">3.4.24.-</ecNumber>
    </submittedName>
</protein>
<evidence type="ECO:0000256" key="4">
    <source>
        <dbReference type="ARBA" id="ARBA00022833"/>
    </source>
</evidence>
<evidence type="ECO:0000259" key="8">
    <source>
        <dbReference type="Pfam" id="PF01435"/>
    </source>
</evidence>
<evidence type="ECO:0000313" key="10">
    <source>
        <dbReference type="Proteomes" id="UP000031843"/>
    </source>
</evidence>
<comment type="cofactor">
    <cofactor evidence="6">
        <name>Zn(2+)</name>
        <dbReference type="ChEBI" id="CHEBI:29105"/>
    </cofactor>
    <text evidence="6">Binds 1 zinc ion per subunit.</text>
</comment>
<feature type="region of interest" description="Disordered" evidence="7">
    <location>
        <begin position="265"/>
        <end position="289"/>
    </location>
</feature>
<evidence type="ECO:0000256" key="1">
    <source>
        <dbReference type="ARBA" id="ARBA00022670"/>
    </source>
</evidence>
<sequence length="289" mass="30021">MMLPVCKQSHTAGRRPAAGTSPLKSLASNPVGVDPKKATNMKHKLSLAAILALCAALAGCAGTNVDGMMGAGTSLLKAASLSDGDVKSMSDQSCAELDKANKIAAPGSTYNKRLTKIMAGLQSSGLPSVNAKVYLTKDVNAWAMANGCVRVYSGLMDMMTDDEVRGVVGHELGHVALGHTKNKMQVAYTAMAARGALAAAGGTVAALSASQLGEMGEQLINAQFSQTQESAADDYSFDVLTKNKANTRGLVTAFQKLAKLDGGKSSMFSSHPGSDDRARHIEDRIKKSS</sequence>
<dbReference type="STRING" id="68895.RR42_m2468"/>
<keyword evidence="3 6" id="KW-0378">Hydrolase</keyword>
<dbReference type="GO" id="GO:0051603">
    <property type="term" value="P:proteolysis involved in protein catabolic process"/>
    <property type="evidence" value="ECO:0007669"/>
    <property type="project" value="TreeGrafter"/>
</dbReference>
<evidence type="ECO:0000256" key="6">
    <source>
        <dbReference type="RuleBase" id="RU003983"/>
    </source>
</evidence>
<dbReference type="CDD" id="cd07334">
    <property type="entry name" value="M48C_loiP_like"/>
    <property type="match status" value="1"/>
</dbReference>
<dbReference type="GO" id="GO:0046872">
    <property type="term" value="F:metal ion binding"/>
    <property type="evidence" value="ECO:0007669"/>
    <property type="project" value="UniProtKB-KW"/>
</dbReference>